<dbReference type="AlphaFoldDB" id="A0A6F9DCP1"/>
<evidence type="ECO:0000256" key="3">
    <source>
        <dbReference type="ARBA" id="ARBA00022448"/>
    </source>
</evidence>
<evidence type="ECO:0000256" key="9">
    <source>
        <dbReference type="ARBA" id="ARBA00023136"/>
    </source>
</evidence>
<evidence type="ECO:0000256" key="2">
    <source>
        <dbReference type="ARBA" id="ARBA00004236"/>
    </source>
</evidence>
<feature type="transmembrane region" description="Helical" evidence="13">
    <location>
        <begin position="291"/>
        <end position="313"/>
    </location>
</feature>
<dbReference type="InterPro" id="IPR036719">
    <property type="entry name" value="Neuro-gated_channel_TM_sf"/>
</dbReference>
<organism evidence="17">
    <name type="scientific">Phallusia mammillata</name>
    <dbReference type="NCBI Taxonomy" id="59560"/>
    <lineage>
        <taxon>Eukaryota</taxon>
        <taxon>Metazoa</taxon>
        <taxon>Chordata</taxon>
        <taxon>Tunicata</taxon>
        <taxon>Ascidiacea</taxon>
        <taxon>Phlebobranchia</taxon>
        <taxon>Ascidiidae</taxon>
        <taxon>Phallusia</taxon>
    </lineage>
</organism>
<keyword evidence="12 13" id="KW-0407">Ion channel</keyword>
<dbReference type="InterPro" id="IPR006029">
    <property type="entry name" value="Neurotrans-gated_channel_TM"/>
</dbReference>
<feature type="domain" description="Neurotransmitter-gated ion-channel transmembrane" evidence="16">
    <location>
        <begin position="300"/>
        <end position="510"/>
    </location>
</feature>
<comment type="similarity">
    <text evidence="13">Belongs to the ligand-gated ion channel (TC 1.A.9) family.</text>
</comment>
<dbReference type="Gene3D" id="1.20.58.390">
    <property type="entry name" value="Neurotransmitter-gated ion-channel transmembrane domain"/>
    <property type="match status" value="1"/>
</dbReference>
<dbReference type="Pfam" id="PF02931">
    <property type="entry name" value="Neur_chan_LBD"/>
    <property type="match status" value="1"/>
</dbReference>
<evidence type="ECO:0000256" key="6">
    <source>
        <dbReference type="ARBA" id="ARBA00022729"/>
    </source>
</evidence>
<dbReference type="SUPFAM" id="SSF90112">
    <property type="entry name" value="Neurotransmitter-gated ion-channel transmembrane pore"/>
    <property type="match status" value="1"/>
</dbReference>
<evidence type="ECO:0000256" key="5">
    <source>
        <dbReference type="ARBA" id="ARBA00022692"/>
    </source>
</evidence>
<accession>A0A6F9DCP1</accession>
<dbReference type="SUPFAM" id="SSF63712">
    <property type="entry name" value="Nicotinic receptor ligand binding domain-like"/>
    <property type="match status" value="1"/>
</dbReference>
<dbReference type="PRINTS" id="PR00253">
    <property type="entry name" value="GABAARECEPTR"/>
</dbReference>
<dbReference type="PROSITE" id="PS00236">
    <property type="entry name" value="NEUROTR_ION_CHANNEL"/>
    <property type="match status" value="1"/>
</dbReference>
<dbReference type="GO" id="GO:0034707">
    <property type="term" value="C:chloride channel complex"/>
    <property type="evidence" value="ECO:0007669"/>
    <property type="project" value="UniProtKB-KW"/>
</dbReference>
<dbReference type="GO" id="GO:0005886">
    <property type="term" value="C:plasma membrane"/>
    <property type="evidence" value="ECO:0007669"/>
    <property type="project" value="UniProtKB-SubCell"/>
</dbReference>
<dbReference type="PANTHER" id="PTHR18945">
    <property type="entry name" value="NEUROTRANSMITTER GATED ION CHANNEL"/>
    <property type="match status" value="1"/>
</dbReference>
<dbReference type="InterPro" id="IPR006202">
    <property type="entry name" value="Neur_chan_lig-bd"/>
</dbReference>
<dbReference type="InterPro" id="IPR006201">
    <property type="entry name" value="Neur_channel"/>
</dbReference>
<evidence type="ECO:0000313" key="17">
    <source>
        <dbReference type="EMBL" id="CAB3248029.1"/>
    </source>
</evidence>
<dbReference type="EMBL" id="LR785335">
    <property type="protein sequence ID" value="CAB3248029.1"/>
    <property type="molecule type" value="mRNA"/>
</dbReference>
<dbReference type="GO" id="GO:0004888">
    <property type="term" value="F:transmembrane signaling receptor activity"/>
    <property type="evidence" value="ECO:0007669"/>
    <property type="project" value="InterPro"/>
</dbReference>
<name>A0A6F9DCP1_9ASCI</name>
<keyword evidence="8 13" id="KW-0406">Ion transport</keyword>
<proteinExistence type="evidence at transcript level"/>
<dbReference type="PRINTS" id="PR00252">
    <property type="entry name" value="NRIONCHANNEL"/>
</dbReference>
<evidence type="ECO:0000256" key="8">
    <source>
        <dbReference type="ARBA" id="ARBA00023065"/>
    </source>
</evidence>
<feature type="region of interest" description="Disordered" evidence="14">
    <location>
        <begin position="452"/>
        <end position="472"/>
    </location>
</feature>
<keyword evidence="3 13" id="KW-0813">Transport</keyword>
<keyword evidence="7 13" id="KW-1133">Transmembrane helix</keyword>
<gene>
    <name evidence="17" type="primary">Gabrr2-001</name>
</gene>
<reference evidence="17" key="1">
    <citation type="submission" date="2020-04" db="EMBL/GenBank/DDBJ databases">
        <authorList>
            <person name="Neveu A P."/>
        </authorList>
    </citation>
    <scope>NUCLEOTIDE SEQUENCE</scope>
    <source>
        <tissue evidence="17">Whole embryo</tissue>
    </source>
</reference>
<evidence type="ECO:0000259" key="16">
    <source>
        <dbReference type="Pfam" id="PF02932"/>
    </source>
</evidence>
<feature type="transmembrane region" description="Helical" evidence="13">
    <location>
        <begin position="357"/>
        <end position="379"/>
    </location>
</feature>
<evidence type="ECO:0000256" key="12">
    <source>
        <dbReference type="ARBA" id="ARBA00023303"/>
    </source>
</evidence>
<comment type="subcellular location">
    <subcellularLocation>
        <location evidence="2">Cell membrane</location>
    </subcellularLocation>
    <subcellularLocation>
        <location evidence="1">Membrane</location>
        <topology evidence="1">Multi-pass membrane protein</topology>
    </subcellularLocation>
</comment>
<evidence type="ECO:0000256" key="14">
    <source>
        <dbReference type="SAM" id="MobiDB-lite"/>
    </source>
</evidence>
<feature type="compositionally biased region" description="Polar residues" evidence="14">
    <location>
        <begin position="463"/>
        <end position="472"/>
    </location>
</feature>
<evidence type="ECO:0000256" key="11">
    <source>
        <dbReference type="ARBA" id="ARBA00023214"/>
    </source>
</evidence>
<evidence type="ECO:0000256" key="4">
    <source>
        <dbReference type="ARBA" id="ARBA00022475"/>
    </source>
</evidence>
<dbReference type="CDD" id="cd19049">
    <property type="entry name" value="LGIC_TM_anion"/>
    <property type="match status" value="1"/>
</dbReference>
<evidence type="ECO:0000256" key="13">
    <source>
        <dbReference type="RuleBase" id="RU000687"/>
    </source>
</evidence>
<feature type="signal peptide" evidence="13">
    <location>
        <begin position="1"/>
        <end position="25"/>
    </location>
</feature>
<sequence>MKVSVIQVLHVFIALQYPFLRCSMAQNETSELPVRHVVRDSGNMRFWNQFFPGSMIGPQSQGLAMDGHGNDITRQIEKMFRDHSYELSIRPRNKGLPIKVGLALMIESITDISEKNMDLTFTLRMHETWTDTRLRFRSRLGMKSIVLPSRLISKLWVPDLYIIGSKSSFVHKTTVDNLVMRLFSNGQIFYSVKITTTVACQMSLYNFPLDTESCSLMFQSMGHSKDELILEWSVGKGMEDLFMDTRLVTNMPKFRLVHHTFHSQNVSMTGIAQYAAGEKSQLQVSFELKRYLLSVFFQSYFPAMIMVVLAGLGMWIDPRSVPARVSMGVTSVLTISTIITGLKSSLPKVSYLTAMDIYLWVCFLFVFSTVLEFCVLNFFMTKQQKRSIDNMGTSETENEHQRTRTSDMRRMLDAKMMDENCLNHSNNYQHHKISEDIAIIYRSLPYSQRYNGVNKRPKETAQKKSSTGTSPSPWKRICNVTRLRDDAATLDVFFRVGYFFTFLAFNGIYWGYYVISTQHKESEEDE</sequence>
<evidence type="ECO:0000256" key="1">
    <source>
        <dbReference type="ARBA" id="ARBA00004141"/>
    </source>
</evidence>
<feature type="domain" description="Neurotransmitter-gated ion-channel ligand-binding" evidence="15">
    <location>
        <begin position="74"/>
        <end position="290"/>
    </location>
</feature>
<dbReference type="InterPro" id="IPR018000">
    <property type="entry name" value="Neurotransmitter_ion_chnl_CS"/>
</dbReference>
<protein>
    <submittedName>
        <fullName evidence="17">Gamma-aminobutyric acid receptor subunit rho-2-like</fullName>
    </submittedName>
</protein>
<keyword evidence="10" id="KW-0869">Chloride channel</keyword>
<keyword evidence="9 13" id="KW-0472">Membrane</keyword>
<evidence type="ECO:0000256" key="7">
    <source>
        <dbReference type="ARBA" id="ARBA00022989"/>
    </source>
</evidence>
<keyword evidence="4" id="KW-1003">Cell membrane</keyword>
<feature type="transmembrane region" description="Helical" evidence="13">
    <location>
        <begin position="492"/>
        <end position="512"/>
    </location>
</feature>
<dbReference type="GO" id="GO:0005254">
    <property type="term" value="F:chloride channel activity"/>
    <property type="evidence" value="ECO:0007669"/>
    <property type="project" value="UniProtKB-KW"/>
</dbReference>
<keyword evidence="5 13" id="KW-0812">Transmembrane</keyword>
<dbReference type="InterPro" id="IPR038050">
    <property type="entry name" value="Neuro_actylchol_rec"/>
</dbReference>
<evidence type="ECO:0000259" key="15">
    <source>
        <dbReference type="Pfam" id="PF02931"/>
    </source>
</evidence>
<keyword evidence="17" id="KW-0675">Receptor</keyword>
<dbReference type="InterPro" id="IPR036734">
    <property type="entry name" value="Neur_chan_lig-bd_sf"/>
</dbReference>
<dbReference type="NCBIfam" id="TIGR00860">
    <property type="entry name" value="LIC"/>
    <property type="match status" value="1"/>
</dbReference>
<dbReference type="Pfam" id="PF02932">
    <property type="entry name" value="Neur_chan_memb"/>
    <property type="match status" value="1"/>
</dbReference>
<feature type="chain" id="PRO_5026374004" evidence="13">
    <location>
        <begin position="26"/>
        <end position="526"/>
    </location>
</feature>
<dbReference type="GO" id="GO:0005230">
    <property type="term" value="F:extracellular ligand-gated monoatomic ion channel activity"/>
    <property type="evidence" value="ECO:0007669"/>
    <property type="project" value="InterPro"/>
</dbReference>
<dbReference type="Gene3D" id="2.70.170.10">
    <property type="entry name" value="Neurotransmitter-gated ion-channel ligand-binding domain"/>
    <property type="match status" value="1"/>
</dbReference>
<keyword evidence="11" id="KW-0868">Chloride</keyword>
<feature type="transmembrane region" description="Helical" evidence="13">
    <location>
        <begin position="325"/>
        <end position="345"/>
    </location>
</feature>
<dbReference type="InterPro" id="IPR006028">
    <property type="entry name" value="GABAA/Glycine_rcpt"/>
</dbReference>
<keyword evidence="6 13" id="KW-0732">Signal</keyword>
<evidence type="ECO:0000256" key="10">
    <source>
        <dbReference type="ARBA" id="ARBA00023173"/>
    </source>
</evidence>